<dbReference type="Pfam" id="PF08711">
    <property type="entry name" value="Med26"/>
    <property type="match status" value="1"/>
</dbReference>
<evidence type="ECO:0000259" key="3">
    <source>
        <dbReference type="PROSITE" id="PS51319"/>
    </source>
</evidence>
<name>A0A250XQQ5_9CHLO</name>
<keyword evidence="5" id="KW-1185">Reference proteome</keyword>
<feature type="compositionally biased region" description="Acidic residues" evidence="2">
    <location>
        <begin position="26"/>
        <end position="44"/>
    </location>
</feature>
<comment type="caution">
    <text evidence="4">The sequence shown here is derived from an EMBL/GenBank/DDBJ whole genome shotgun (WGS) entry which is preliminary data.</text>
</comment>
<dbReference type="Proteomes" id="UP000232323">
    <property type="component" value="Unassembled WGS sequence"/>
</dbReference>
<feature type="compositionally biased region" description="Polar residues" evidence="2">
    <location>
        <begin position="47"/>
        <end position="56"/>
    </location>
</feature>
<feature type="region of interest" description="Disordered" evidence="2">
    <location>
        <begin position="1"/>
        <end position="205"/>
    </location>
</feature>
<dbReference type="AlphaFoldDB" id="A0A250XQQ5"/>
<dbReference type="GO" id="GO:0005634">
    <property type="term" value="C:nucleus"/>
    <property type="evidence" value="ECO:0007669"/>
    <property type="project" value="UniProtKB-SubCell"/>
</dbReference>
<dbReference type="GO" id="GO:0032784">
    <property type="term" value="P:regulation of DNA-templated transcription elongation"/>
    <property type="evidence" value="ECO:0007669"/>
    <property type="project" value="InterPro"/>
</dbReference>
<proteinExistence type="predicted"/>
<dbReference type="PANTHER" id="PTHR47350:SF4">
    <property type="entry name" value="PROTEIN IWS1 HOMOLOG 1"/>
    <property type="match status" value="1"/>
</dbReference>
<feature type="compositionally biased region" description="Basic and acidic residues" evidence="2">
    <location>
        <begin position="101"/>
        <end position="117"/>
    </location>
</feature>
<dbReference type="InterPro" id="IPR044204">
    <property type="entry name" value="IWS1/2"/>
</dbReference>
<evidence type="ECO:0000256" key="1">
    <source>
        <dbReference type="PROSITE-ProRule" id="PRU00649"/>
    </source>
</evidence>
<dbReference type="GO" id="GO:0009742">
    <property type="term" value="P:brassinosteroid mediated signaling pathway"/>
    <property type="evidence" value="ECO:0007669"/>
    <property type="project" value="InterPro"/>
</dbReference>
<dbReference type="Gene3D" id="1.20.930.10">
    <property type="entry name" value="Conserved domain common to transcription factors TFIIS, elongin A, CRSP70"/>
    <property type="match status" value="1"/>
</dbReference>
<feature type="region of interest" description="Disordered" evidence="2">
    <location>
        <begin position="420"/>
        <end position="466"/>
    </location>
</feature>
<dbReference type="STRING" id="1157962.A0A250XQQ5"/>
<reference evidence="4 5" key="1">
    <citation type="submission" date="2017-08" db="EMBL/GenBank/DDBJ databases">
        <title>Acidophilic green algal genome provides insights into adaptation to an acidic environment.</title>
        <authorList>
            <person name="Hirooka S."/>
            <person name="Hirose Y."/>
            <person name="Kanesaki Y."/>
            <person name="Higuchi S."/>
            <person name="Fujiwara T."/>
            <person name="Onuma R."/>
            <person name="Era A."/>
            <person name="Ohbayashi R."/>
            <person name="Uzuka A."/>
            <person name="Nozaki H."/>
            <person name="Yoshikawa H."/>
            <person name="Miyagishima S.Y."/>
        </authorList>
    </citation>
    <scope>NUCLEOTIDE SEQUENCE [LARGE SCALE GENOMIC DNA]</scope>
    <source>
        <strain evidence="4 5">NIES-2499</strain>
    </source>
</reference>
<dbReference type="InterPro" id="IPR035441">
    <property type="entry name" value="TFIIS/LEDGF_dom_sf"/>
</dbReference>
<organism evidence="4 5">
    <name type="scientific">Chlamydomonas eustigma</name>
    <dbReference type="NCBI Taxonomy" id="1157962"/>
    <lineage>
        <taxon>Eukaryota</taxon>
        <taxon>Viridiplantae</taxon>
        <taxon>Chlorophyta</taxon>
        <taxon>core chlorophytes</taxon>
        <taxon>Chlorophyceae</taxon>
        <taxon>CS clade</taxon>
        <taxon>Chlamydomonadales</taxon>
        <taxon>Chlamydomonadaceae</taxon>
        <taxon>Chlamydomonas</taxon>
    </lineage>
</organism>
<sequence length="466" mass="52130">MAELAFVEPVDDDVHDIGASTKDLFGDDEEQLEDFNVEVEEEEDTRPTTAPSQTLSVEDRRAALQKLVAKQKTGDGLEKKQKKKKRDREEKEGKKPKRSRRDVERKVESQKPSKRGADDEDIPSEELDEELEDDEDFIDDEGVAIEEGAVAAGSEGGEDEDAPTAALLGPPEEAIEDNEDEADDGDDPFGHKKRKRRKETDQQMANIVDDKIAKMEAAAEADMEEHQNRRPAIHKLKVLAEVEEFLAQKKYHELFISSGGLGVLKAWVEPYADGSLPNARVRAAVLRGCQLLPIDTTREDMKAQLKRSELGKRVLFLSMCSAETMENKRMARELVQNWSRPIYDDPDAEAEKKRIRSKQLEKARLANVAMQRAAEAKKAAQRPALRPGDPGWRMHASIPQATKLDYVHEPSVSERVQQASAAAAAHAPEKSSRFAKKMREVLRKQKSTAARAAKPSVEGRTITLLN</sequence>
<accession>A0A250XQQ5</accession>
<gene>
    <name evidence="4" type="ORF">CEUSTIGMA_g12801.t1</name>
</gene>
<feature type="compositionally biased region" description="Acidic residues" evidence="2">
    <location>
        <begin position="173"/>
        <end position="187"/>
    </location>
</feature>
<protein>
    <recommendedName>
        <fullName evidence="3">TFIIS N-terminal domain-containing protein</fullName>
    </recommendedName>
</protein>
<evidence type="ECO:0000313" key="5">
    <source>
        <dbReference type="Proteomes" id="UP000232323"/>
    </source>
</evidence>
<evidence type="ECO:0000256" key="2">
    <source>
        <dbReference type="SAM" id="MobiDB-lite"/>
    </source>
</evidence>
<feature type="region of interest" description="Disordered" evidence="2">
    <location>
        <begin position="371"/>
        <end position="395"/>
    </location>
</feature>
<feature type="compositionally biased region" description="Basic and acidic residues" evidence="2">
    <location>
        <begin position="427"/>
        <end position="443"/>
    </location>
</feature>
<dbReference type="PANTHER" id="PTHR47350">
    <property type="entry name" value="PROTEIN IWS1 HOMOLOG 1"/>
    <property type="match status" value="1"/>
</dbReference>
<keyword evidence="1" id="KW-0539">Nucleus</keyword>
<feature type="domain" description="TFIIS N-terminal" evidence="3">
    <location>
        <begin position="262"/>
        <end position="345"/>
    </location>
</feature>
<dbReference type="PROSITE" id="PS51319">
    <property type="entry name" value="TFIIS_N"/>
    <property type="match status" value="1"/>
</dbReference>
<feature type="compositionally biased region" description="Acidic residues" evidence="2">
    <location>
        <begin position="118"/>
        <end position="144"/>
    </location>
</feature>
<dbReference type="EMBL" id="BEGY01000166">
    <property type="protein sequence ID" value="GAX85385.1"/>
    <property type="molecule type" value="Genomic_DNA"/>
</dbReference>
<dbReference type="InterPro" id="IPR017923">
    <property type="entry name" value="TFIIS_N"/>
</dbReference>
<evidence type="ECO:0000313" key="4">
    <source>
        <dbReference type="EMBL" id="GAX85385.1"/>
    </source>
</evidence>
<dbReference type="OrthoDB" id="21124at2759"/>
<comment type="subcellular location">
    <subcellularLocation>
        <location evidence="1">Nucleus</location>
    </subcellularLocation>
</comment>